<evidence type="ECO:0000256" key="3">
    <source>
        <dbReference type="ARBA" id="ARBA00022692"/>
    </source>
</evidence>
<evidence type="ECO:0000313" key="13">
    <source>
        <dbReference type="EMBL" id="CAL0317394.1"/>
    </source>
</evidence>
<keyword evidence="2" id="KW-0433">Leucine-rich repeat</keyword>
<keyword evidence="8" id="KW-0675">Receptor</keyword>
<dbReference type="Gene3D" id="3.30.200.20">
    <property type="entry name" value="Phosphorylase Kinase, domain 1"/>
    <property type="match status" value="1"/>
</dbReference>
<evidence type="ECO:0000313" key="14">
    <source>
        <dbReference type="Proteomes" id="UP001497480"/>
    </source>
</evidence>
<evidence type="ECO:0000256" key="2">
    <source>
        <dbReference type="ARBA" id="ARBA00022614"/>
    </source>
</evidence>
<dbReference type="InterPro" id="IPR001611">
    <property type="entry name" value="Leu-rich_rpt"/>
</dbReference>
<dbReference type="Gene3D" id="1.10.510.10">
    <property type="entry name" value="Transferase(Phosphotransferase) domain 1"/>
    <property type="match status" value="1"/>
</dbReference>
<dbReference type="Pfam" id="PF23598">
    <property type="entry name" value="LRR_14"/>
    <property type="match status" value="1"/>
</dbReference>
<dbReference type="InterPro" id="IPR032675">
    <property type="entry name" value="LRR_dom_sf"/>
</dbReference>
<evidence type="ECO:0000256" key="8">
    <source>
        <dbReference type="ARBA" id="ARBA00023170"/>
    </source>
</evidence>
<keyword evidence="9" id="KW-0325">Glycoprotein</keyword>
<dbReference type="FunFam" id="3.30.200.20:FF:000479">
    <property type="entry name" value="Putative inactive leucine-rich repeat receptor-like protein kinase"/>
    <property type="match status" value="1"/>
</dbReference>
<dbReference type="AlphaFoldDB" id="A0AAV1X6M4"/>
<dbReference type="PANTHER" id="PTHR27000">
    <property type="entry name" value="LEUCINE-RICH REPEAT RECEPTOR-LIKE PROTEIN KINASE FAMILY PROTEIN-RELATED"/>
    <property type="match status" value="1"/>
</dbReference>
<dbReference type="Gene3D" id="3.80.10.10">
    <property type="entry name" value="Ribonuclease Inhibitor"/>
    <property type="match status" value="2"/>
</dbReference>
<dbReference type="EMBL" id="CAXHTB010000012">
    <property type="protein sequence ID" value="CAL0317394.1"/>
    <property type="molecule type" value="Genomic_DNA"/>
</dbReference>
<name>A0AAV1X6M4_LUPLU</name>
<dbReference type="FunFam" id="3.80.10.10:FF:000380">
    <property type="entry name" value="Putative inactive leucine-rich repeat receptor-like protein kinase"/>
    <property type="match status" value="1"/>
</dbReference>
<keyword evidence="7 10" id="KW-0472">Membrane</keyword>
<dbReference type="GO" id="GO:0004674">
    <property type="term" value="F:protein serine/threonine kinase activity"/>
    <property type="evidence" value="ECO:0007669"/>
    <property type="project" value="UniProtKB-EC"/>
</dbReference>
<comment type="subcellular location">
    <subcellularLocation>
        <location evidence="1">Membrane</location>
        <topology evidence="1">Single-pass type I membrane protein</topology>
    </subcellularLocation>
</comment>
<dbReference type="SUPFAM" id="SSF56112">
    <property type="entry name" value="Protein kinase-like (PK-like)"/>
    <property type="match status" value="1"/>
</dbReference>
<dbReference type="Pfam" id="PF07714">
    <property type="entry name" value="PK_Tyr_Ser-Thr"/>
    <property type="match status" value="1"/>
</dbReference>
<feature type="domain" description="Protein kinase" evidence="12">
    <location>
        <begin position="482"/>
        <end position="777"/>
    </location>
</feature>
<dbReference type="InterPro" id="IPR001245">
    <property type="entry name" value="Ser-Thr/Tyr_kinase_cat_dom"/>
</dbReference>
<comment type="caution">
    <text evidence="13">The sequence shown here is derived from an EMBL/GenBank/DDBJ whole genome shotgun (WGS) entry which is preliminary data.</text>
</comment>
<evidence type="ECO:0000256" key="1">
    <source>
        <dbReference type="ARBA" id="ARBA00004479"/>
    </source>
</evidence>
<evidence type="ECO:0000256" key="7">
    <source>
        <dbReference type="ARBA" id="ARBA00023136"/>
    </source>
</evidence>
<proteinExistence type="predicted"/>
<dbReference type="Proteomes" id="UP001497480">
    <property type="component" value="Unassembled WGS sequence"/>
</dbReference>
<keyword evidence="6 10" id="KW-1133">Transmembrane helix</keyword>
<feature type="chain" id="PRO_5043449527" description="Protein kinase domain-containing protein" evidence="11">
    <location>
        <begin position="23"/>
        <end position="794"/>
    </location>
</feature>
<dbReference type="FunFam" id="3.80.10.10:FF:000155">
    <property type="entry name" value="Putative inactive leucine-rich repeat receptor-like protein kinase"/>
    <property type="match status" value="1"/>
</dbReference>
<dbReference type="PROSITE" id="PS50011">
    <property type="entry name" value="PROTEIN_KINASE_DOM"/>
    <property type="match status" value="1"/>
</dbReference>
<reference evidence="13 14" key="1">
    <citation type="submission" date="2024-03" db="EMBL/GenBank/DDBJ databases">
        <authorList>
            <person name="Martinez-Hernandez J."/>
        </authorList>
    </citation>
    <scope>NUCLEOTIDE SEQUENCE [LARGE SCALE GENOMIC DNA]</scope>
</reference>
<evidence type="ECO:0000256" key="10">
    <source>
        <dbReference type="SAM" id="Phobius"/>
    </source>
</evidence>
<dbReference type="GO" id="GO:0016020">
    <property type="term" value="C:membrane"/>
    <property type="evidence" value="ECO:0007669"/>
    <property type="project" value="UniProtKB-SubCell"/>
</dbReference>
<dbReference type="InterPro" id="IPR055414">
    <property type="entry name" value="LRR_R13L4/SHOC2-like"/>
</dbReference>
<keyword evidence="4 11" id="KW-0732">Signal</keyword>
<accession>A0AAV1X6M4</accession>
<feature type="transmembrane region" description="Helical" evidence="10">
    <location>
        <begin position="392"/>
        <end position="414"/>
    </location>
</feature>
<evidence type="ECO:0000256" key="6">
    <source>
        <dbReference type="ARBA" id="ARBA00022989"/>
    </source>
</evidence>
<evidence type="ECO:0000256" key="5">
    <source>
        <dbReference type="ARBA" id="ARBA00022737"/>
    </source>
</evidence>
<dbReference type="InterPro" id="IPR011009">
    <property type="entry name" value="Kinase-like_dom_sf"/>
</dbReference>
<keyword evidence="14" id="KW-1185">Reference proteome</keyword>
<keyword evidence="5" id="KW-0677">Repeat</keyword>
<feature type="signal peptide" evidence="11">
    <location>
        <begin position="1"/>
        <end position="22"/>
    </location>
</feature>
<dbReference type="PANTHER" id="PTHR27000:SF750">
    <property type="entry name" value="LEUCINE-RICH REPEAT PROTEIN KINASE FAMILY PROTEIN"/>
    <property type="match status" value="1"/>
</dbReference>
<dbReference type="SUPFAM" id="SSF52058">
    <property type="entry name" value="L domain-like"/>
    <property type="match status" value="1"/>
</dbReference>
<organism evidence="13 14">
    <name type="scientific">Lupinus luteus</name>
    <name type="common">European yellow lupine</name>
    <dbReference type="NCBI Taxonomy" id="3873"/>
    <lineage>
        <taxon>Eukaryota</taxon>
        <taxon>Viridiplantae</taxon>
        <taxon>Streptophyta</taxon>
        <taxon>Embryophyta</taxon>
        <taxon>Tracheophyta</taxon>
        <taxon>Spermatophyta</taxon>
        <taxon>Magnoliopsida</taxon>
        <taxon>eudicotyledons</taxon>
        <taxon>Gunneridae</taxon>
        <taxon>Pentapetalae</taxon>
        <taxon>rosids</taxon>
        <taxon>fabids</taxon>
        <taxon>Fabales</taxon>
        <taxon>Fabaceae</taxon>
        <taxon>Papilionoideae</taxon>
        <taxon>50 kb inversion clade</taxon>
        <taxon>genistoids sensu lato</taxon>
        <taxon>core genistoids</taxon>
        <taxon>Genisteae</taxon>
        <taxon>Lupinus</taxon>
    </lineage>
</organism>
<dbReference type="InterPro" id="IPR000719">
    <property type="entry name" value="Prot_kinase_dom"/>
</dbReference>
<dbReference type="InterPro" id="IPR003591">
    <property type="entry name" value="Leu-rich_rpt_typical-subtyp"/>
</dbReference>
<protein>
    <recommendedName>
        <fullName evidence="12">Protein kinase domain-containing protein</fullName>
    </recommendedName>
</protein>
<evidence type="ECO:0000259" key="12">
    <source>
        <dbReference type="PROSITE" id="PS50011"/>
    </source>
</evidence>
<evidence type="ECO:0000256" key="4">
    <source>
        <dbReference type="ARBA" id="ARBA00022729"/>
    </source>
</evidence>
<dbReference type="SMART" id="SM00369">
    <property type="entry name" value="LRR_TYP"/>
    <property type="match status" value="4"/>
</dbReference>
<dbReference type="GO" id="GO:0005524">
    <property type="term" value="F:ATP binding"/>
    <property type="evidence" value="ECO:0007669"/>
    <property type="project" value="InterPro"/>
</dbReference>
<sequence length="794" mass="87922">MRQFYFYLLFLSLFVFIPNTHELEQAQTQVLLQLRNYLEYPSCLQIWENYYWDLCSVPSSAYMSIKCQDNVVTELKIMGDKSLKPSSSFNGFTIPNQTLSMNFTIDSFFTTLTRLTSLRVLNLVSLGLWGELPDMIHRLSLLEVFDLSSNFLFGVIPPRMSKMVKLHTLALDGNYFNTTMPDWFGSLTNLSVLSLKSNHLKGSFPSSLCKIKSLEVISLSHNELSGGLPSLSNLTGLHVLDLRENHLDSELPILPKAVVTVLMSNNSFSGEIPRQFRELSQLQHLDLSSNHLSGVPLSALFSLPSISYLNLARNVLSGSLVEKLSCGSELGFVDISGNKLHGGLPSCLANTSGRRVVKYGGNCLPVESQPQRRGSYCKESSSVWKKFKAWEIAAAVAIIVVLVIAILVFGVFLCKKIHPRKTTEEVVLPKLVQDNSTTRTGVSSEILASARLISQAMKLGTQATPSCRQISIEELKEATKNFDMSTYIGGGSIGKLYKGKLENGSFVIIRSLALSKKCSIQNLKTRLDLLSKLQHPNLVSLLGHCIDVAQDNYSNHKLHLVYEYVPNGNYRTYLSEFTSGKALKWSDRLAILIGVAKAVHFLHTGVIPGCFSNQLKTKNVLLDEHRIPKLSDYGMSIITQEIEKFEVCFLAIQYSFVKSDMIDPQATSSFCVLQAKGEKPKSCLGTHLGDDVYNFGFILLESLVGPVASDKGETFFINEKASFDSQDGRKKIVDPVVLTTCSPESLSIAISITTKCISPDSASRPSFEDVLWNLQYAAQVQATAEADQKSDSPS</sequence>
<evidence type="ECO:0000256" key="9">
    <source>
        <dbReference type="ARBA" id="ARBA00023180"/>
    </source>
</evidence>
<dbReference type="PROSITE" id="PS51450">
    <property type="entry name" value="LRR"/>
    <property type="match status" value="2"/>
</dbReference>
<evidence type="ECO:0000256" key="11">
    <source>
        <dbReference type="SAM" id="SignalP"/>
    </source>
</evidence>
<gene>
    <name evidence="13" type="ORF">LLUT_LOCUS18454</name>
</gene>
<keyword evidence="3 10" id="KW-0812">Transmembrane</keyword>